<dbReference type="GO" id="GO:0032266">
    <property type="term" value="F:phosphatidylinositol-3-phosphate binding"/>
    <property type="evidence" value="ECO:0007669"/>
    <property type="project" value="UniProtKB-ARBA"/>
</dbReference>
<dbReference type="InterPro" id="IPR013083">
    <property type="entry name" value="Znf_RING/FYVE/PHD"/>
</dbReference>
<dbReference type="CDD" id="cd16489">
    <property type="entry name" value="mRING-CH-C4HC2H_ZNRF"/>
    <property type="match status" value="1"/>
</dbReference>
<evidence type="ECO:0000256" key="6">
    <source>
        <dbReference type="ARBA" id="ARBA00012483"/>
    </source>
</evidence>
<dbReference type="SUPFAM" id="SSF57903">
    <property type="entry name" value="FYVE/PHD zinc finger"/>
    <property type="match status" value="1"/>
</dbReference>
<evidence type="ECO:0000256" key="16">
    <source>
        <dbReference type="ARBA" id="ARBA00023288"/>
    </source>
</evidence>
<comment type="pathway">
    <text evidence="5">Protein modification; protein ubiquitination.</text>
</comment>
<evidence type="ECO:0000256" key="14">
    <source>
        <dbReference type="ARBA" id="ARBA00023136"/>
    </source>
</evidence>
<dbReference type="Gene3D" id="3.30.40.10">
    <property type="entry name" value="Zinc/RING finger domain, C3HC4 (zinc finger)"/>
    <property type="match status" value="2"/>
</dbReference>
<dbReference type="InterPro" id="IPR000306">
    <property type="entry name" value="Znf_FYVE"/>
</dbReference>
<evidence type="ECO:0000313" key="20">
    <source>
        <dbReference type="EMBL" id="WPK25445.1"/>
    </source>
</evidence>
<reference evidence="20 21" key="1">
    <citation type="submission" date="2023-10" db="EMBL/GenBank/DDBJ databases">
        <title>Draft Genome Sequence of Candida saopaulonensis from a very Premature Infant with Sepsis.</title>
        <authorList>
            <person name="Ning Y."/>
            <person name="Dai R."/>
            <person name="Xiao M."/>
            <person name="Xu Y."/>
            <person name="Yan Q."/>
            <person name="Zhang L."/>
        </authorList>
    </citation>
    <scope>NUCLEOTIDE SEQUENCE [LARGE SCALE GENOMIC DNA]</scope>
    <source>
        <strain evidence="20 21">19XY460</strain>
    </source>
</reference>
<evidence type="ECO:0000256" key="3">
    <source>
        <dbReference type="ARBA" id="ARBA00004177"/>
    </source>
</evidence>
<keyword evidence="12" id="KW-0833">Ubl conjugation pathway</keyword>
<dbReference type="GO" id="GO:0043161">
    <property type="term" value="P:proteasome-mediated ubiquitin-dependent protein catabolic process"/>
    <property type="evidence" value="ECO:0007669"/>
    <property type="project" value="TreeGrafter"/>
</dbReference>
<dbReference type="SUPFAM" id="SSF57850">
    <property type="entry name" value="RING/U-box"/>
    <property type="match status" value="1"/>
</dbReference>
<keyword evidence="8" id="KW-0519">Myristate</keyword>
<dbReference type="InterPro" id="IPR011011">
    <property type="entry name" value="Znf_FYVE_PHD"/>
</dbReference>
<keyword evidence="11 17" id="KW-0863">Zinc-finger</keyword>
<evidence type="ECO:0000256" key="4">
    <source>
        <dbReference type="ARBA" id="ARBA00004371"/>
    </source>
</evidence>
<evidence type="ECO:0000256" key="10">
    <source>
        <dbReference type="ARBA" id="ARBA00022753"/>
    </source>
</evidence>
<proteinExistence type="predicted"/>
<dbReference type="KEGG" id="asau:88173826"/>
<dbReference type="PANTHER" id="PTHR46661:SF4">
    <property type="entry name" value="RING-TYPE DOMAIN-CONTAINING PROTEIN"/>
    <property type="match status" value="1"/>
</dbReference>
<comment type="catalytic activity">
    <reaction evidence="1">
        <text>S-ubiquitinyl-[E2 ubiquitin-conjugating enzyme]-L-cysteine + [acceptor protein]-L-lysine = [E2 ubiquitin-conjugating enzyme]-L-cysteine + N(6)-ubiquitinyl-[acceptor protein]-L-lysine.</text>
        <dbReference type="EC" id="2.3.2.27"/>
    </reaction>
</comment>
<keyword evidence="13" id="KW-0862">Zinc</keyword>
<keyword evidence="21" id="KW-1185">Reference proteome</keyword>
<gene>
    <name evidence="20" type="ORF">PUMCH_002762</name>
</gene>
<evidence type="ECO:0000256" key="1">
    <source>
        <dbReference type="ARBA" id="ARBA00000900"/>
    </source>
</evidence>
<name>A0AAX4HA55_9ASCO</name>
<dbReference type="SMART" id="SM00184">
    <property type="entry name" value="RING"/>
    <property type="match status" value="1"/>
</dbReference>
<feature type="domain" description="FYVE-type" evidence="19">
    <location>
        <begin position="9"/>
        <end position="82"/>
    </location>
</feature>
<organism evidence="20 21">
    <name type="scientific">Australozyma saopauloensis</name>
    <dbReference type="NCBI Taxonomy" id="291208"/>
    <lineage>
        <taxon>Eukaryota</taxon>
        <taxon>Fungi</taxon>
        <taxon>Dikarya</taxon>
        <taxon>Ascomycota</taxon>
        <taxon>Saccharomycotina</taxon>
        <taxon>Pichiomycetes</taxon>
        <taxon>Metschnikowiaceae</taxon>
        <taxon>Australozyma</taxon>
    </lineage>
</organism>
<dbReference type="InterPro" id="IPR001841">
    <property type="entry name" value="Znf_RING"/>
</dbReference>
<dbReference type="Pfam" id="PF01363">
    <property type="entry name" value="FYVE"/>
    <property type="match status" value="1"/>
</dbReference>
<dbReference type="GO" id="GO:0008270">
    <property type="term" value="F:zinc ion binding"/>
    <property type="evidence" value="ECO:0007669"/>
    <property type="project" value="UniProtKB-KW"/>
</dbReference>
<dbReference type="PROSITE" id="PS50178">
    <property type="entry name" value="ZF_FYVE"/>
    <property type="match status" value="1"/>
</dbReference>
<evidence type="ECO:0000256" key="15">
    <source>
        <dbReference type="ARBA" id="ARBA00023228"/>
    </source>
</evidence>
<evidence type="ECO:0000259" key="18">
    <source>
        <dbReference type="PROSITE" id="PS50089"/>
    </source>
</evidence>
<dbReference type="InterPro" id="IPR051878">
    <property type="entry name" value="ZNRF_ubiq-protein_ligase"/>
</dbReference>
<evidence type="ECO:0000259" key="19">
    <source>
        <dbReference type="PROSITE" id="PS50178"/>
    </source>
</evidence>
<keyword evidence="9" id="KW-0479">Metal-binding</keyword>
<dbReference type="RefSeq" id="XP_062877827.1">
    <property type="nucleotide sequence ID" value="XM_063021757.1"/>
</dbReference>
<sequence length="300" mass="34160">MTELTWQRDDDVTACHLCDSPYSFINRRHHCRKCGKVVCSSCSNQEITYLPNTQVVHANGPPLRCSPNQRYRTCDTCVAEIRTIRRTLLGDSLDRRTLRDANFLRENTPVVGNSKYARIKSRPVESASSALTLNNRTDTESDQNLCPVCAVDLLKRFFETVQNGDAESSLNAFETFKECHISECLVCFDFTNDHMRLQSPPLGSQARNRMLVYNIPPIPRPSYELVGETGPNSVDTIVQITEVEAEKNAIDDECVICLEDLKPGDKVGRLECLCVFHYKCIKDWFNKKSYGECPVHFLHR</sequence>
<dbReference type="PROSITE" id="PS50089">
    <property type="entry name" value="ZF_RING_2"/>
    <property type="match status" value="1"/>
</dbReference>
<dbReference type="GO" id="GO:0061630">
    <property type="term" value="F:ubiquitin protein ligase activity"/>
    <property type="evidence" value="ECO:0007669"/>
    <property type="project" value="UniProtKB-EC"/>
</dbReference>
<keyword evidence="15" id="KW-0458">Lysosome</keyword>
<evidence type="ECO:0000256" key="13">
    <source>
        <dbReference type="ARBA" id="ARBA00022833"/>
    </source>
</evidence>
<dbReference type="GO" id="GO:0070936">
    <property type="term" value="P:protein K48-linked ubiquitination"/>
    <property type="evidence" value="ECO:0007669"/>
    <property type="project" value="TreeGrafter"/>
</dbReference>
<evidence type="ECO:0000256" key="2">
    <source>
        <dbReference type="ARBA" id="ARBA00004170"/>
    </source>
</evidence>
<keyword evidence="10" id="KW-0967">Endosome</keyword>
<protein>
    <recommendedName>
        <fullName evidence="6">RING-type E3 ubiquitin transferase</fullName>
        <ecNumber evidence="6">2.3.2.27</ecNumber>
    </recommendedName>
</protein>
<dbReference type="AlphaFoldDB" id="A0AAX4HA55"/>
<dbReference type="GO" id="GO:0005768">
    <property type="term" value="C:endosome"/>
    <property type="evidence" value="ECO:0007669"/>
    <property type="project" value="UniProtKB-SubCell"/>
</dbReference>
<evidence type="ECO:0000256" key="5">
    <source>
        <dbReference type="ARBA" id="ARBA00004906"/>
    </source>
</evidence>
<dbReference type="InterPro" id="IPR017455">
    <property type="entry name" value="Znf_FYVE-rel"/>
</dbReference>
<evidence type="ECO:0000256" key="12">
    <source>
        <dbReference type="ARBA" id="ARBA00022786"/>
    </source>
</evidence>
<dbReference type="EMBL" id="CP138896">
    <property type="protein sequence ID" value="WPK25445.1"/>
    <property type="molecule type" value="Genomic_DNA"/>
</dbReference>
<dbReference type="Pfam" id="PF13639">
    <property type="entry name" value="zf-RING_2"/>
    <property type="match status" value="1"/>
</dbReference>
<accession>A0AAX4HA55</accession>
<evidence type="ECO:0000256" key="11">
    <source>
        <dbReference type="ARBA" id="ARBA00022771"/>
    </source>
</evidence>
<evidence type="ECO:0000256" key="17">
    <source>
        <dbReference type="PROSITE-ProRule" id="PRU00175"/>
    </source>
</evidence>
<keyword evidence="16" id="KW-0449">Lipoprotein</keyword>
<evidence type="ECO:0000256" key="8">
    <source>
        <dbReference type="ARBA" id="ARBA00022707"/>
    </source>
</evidence>
<dbReference type="Proteomes" id="UP001338582">
    <property type="component" value="Chromosome 3"/>
</dbReference>
<evidence type="ECO:0000256" key="7">
    <source>
        <dbReference type="ARBA" id="ARBA00022679"/>
    </source>
</evidence>
<dbReference type="PANTHER" id="PTHR46661">
    <property type="entry name" value="E3 UBIQUITIN-PROTEIN LIGASE ZNRF1-LIKE PROTEIN"/>
    <property type="match status" value="1"/>
</dbReference>
<comment type="subcellular location">
    <subcellularLocation>
        <location evidence="3">Endosome</location>
    </subcellularLocation>
    <subcellularLocation>
        <location evidence="4">Lysosome</location>
    </subcellularLocation>
    <subcellularLocation>
        <location evidence="2">Membrane</location>
        <topology evidence="2">Peripheral membrane protein</topology>
    </subcellularLocation>
</comment>
<feature type="domain" description="RING-type" evidence="18">
    <location>
        <begin position="254"/>
        <end position="296"/>
    </location>
</feature>
<dbReference type="GeneID" id="88173826"/>
<dbReference type="GO" id="GO:0016020">
    <property type="term" value="C:membrane"/>
    <property type="evidence" value="ECO:0007669"/>
    <property type="project" value="UniProtKB-SubCell"/>
</dbReference>
<dbReference type="SMART" id="SM00064">
    <property type="entry name" value="FYVE"/>
    <property type="match status" value="1"/>
</dbReference>
<keyword evidence="7" id="KW-0808">Transferase</keyword>
<keyword evidence="14" id="KW-0472">Membrane</keyword>
<evidence type="ECO:0000256" key="9">
    <source>
        <dbReference type="ARBA" id="ARBA00022723"/>
    </source>
</evidence>
<dbReference type="EC" id="2.3.2.27" evidence="6"/>
<evidence type="ECO:0000313" key="21">
    <source>
        <dbReference type="Proteomes" id="UP001338582"/>
    </source>
</evidence>